<evidence type="ECO:0000313" key="6">
    <source>
        <dbReference type="Proteomes" id="UP001449795"/>
    </source>
</evidence>
<keyword evidence="3" id="KW-0808">Transferase</keyword>
<dbReference type="Gene3D" id="3.90.550.10">
    <property type="entry name" value="Spore Coat Polysaccharide Biosynthesis Protein SpsA, Chain A"/>
    <property type="match status" value="1"/>
</dbReference>
<dbReference type="Proteomes" id="UP001449795">
    <property type="component" value="Chromosome"/>
</dbReference>
<dbReference type="InterPro" id="IPR001173">
    <property type="entry name" value="Glyco_trans_2-like"/>
</dbReference>
<feature type="domain" description="Glycosyltransferase 2-like" evidence="4">
    <location>
        <begin position="8"/>
        <end position="138"/>
    </location>
</feature>
<dbReference type="PANTHER" id="PTHR43179">
    <property type="entry name" value="RHAMNOSYLTRANSFERASE WBBL"/>
    <property type="match status" value="1"/>
</dbReference>
<protein>
    <submittedName>
        <fullName evidence="5">Glycosyltransferase family 2 protein</fullName>
    </submittedName>
</protein>
<proteinExistence type="inferred from homology"/>
<comment type="similarity">
    <text evidence="1">Belongs to the glycosyltransferase 2 family.</text>
</comment>
<accession>A0ABZ3D9C1</accession>
<evidence type="ECO:0000256" key="1">
    <source>
        <dbReference type="ARBA" id="ARBA00006739"/>
    </source>
</evidence>
<dbReference type="EMBL" id="CP152276">
    <property type="protein sequence ID" value="XAE44036.1"/>
    <property type="molecule type" value="Genomic_DNA"/>
</dbReference>
<reference evidence="5 6" key="1">
    <citation type="submission" date="2024-04" db="EMBL/GenBank/DDBJ databases">
        <title>Complete genome sequence of Nguyenibacter vanlangesis HBCM-1154, a strain capable of nitrogen fixation, IAA production, and phosphorus solubilization isolated from sugarcane soil.</title>
        <authorList>
            <person name="MY HANH P."/>
        </authorList>
    </citation>
    <scope>NUCLEOTIDE SEQUENCE [LARGE SCALE GENOMIC DNA]</scope>
    <source>
        <strain evidence="5 6">HBCM 1154</strain>
    </source>
</reference>
<keyword evidence="6" id="KW-1185">Reference proteome</keyword>
<evidence type="ECO:0000313" key="5">
    <source>
        <dbReference type="EMBL" id="XAE44036.1"/>
    </source>
</evidence>
<dbReference type="CDD" id="cd02526">
    <property type="entry name" value="GT2_RfbF_like"/>
    <property type="match status" value="1"/>
</dbReference>
<dbReference type="PANTHER" id="PTHR43179:SF12">
    <property type="entry name" value="GALACTOFURANOSYLTRANSFERASE GLFT2"/>
    <property type="match status" value="1"/>
</dbReference>
<evidence type="ECO:0000256" key="3">
    <source>
        <dbReference type="ARBA" id="ARBA00022679"/>
    </source>
</evidence>
<dbReference type="RefSeq" id="WP_342629357.1">
    <property type="nucleotide sequence ID" value="NZ_CP152276.1"/>
</dbReference>
<organism evidence="5 6">
    <name type="scientific">Nguyenibacter vanlangensis</name>
    <dbReference type="NCBI Taxonomy" id="1216886"/>
    <lineage>
        <taxon>Bacteria</taxon>
        <taxon>Pseudomonadati</taxon>
        <taxon>Pseudomonadota</taxon>
        <taxon>Alphaproteobacteria</taxon>
        <taxon>Acetobacterales</taxon>
        <taxon>Acetobacteraceae</taxon>
        <taxon>Nguyenibacter</taxon>
    </lineage>
</organism>
<gene>
    <name evidence="5" type="ORF">AAC691_06285</name>
</gene>
<evidence type="ECO:0000259" key="4">
    <source>
        <dbReference type="Pfam" id="PF00535"/>
    </source>
</evidence>
<name>A0ABZ3D9C1_9PROT</name>
<sequence length="302" mass="33425">MSSGIYSVLVTYNPDLSRLRQVVAALVPQVGRVVIVDNGSRGAAEIGALASEHGLRFLPLPENRGIAFAQNAGIAQAEADEAQFVLLMDQDTVLQDGAIANLVALYRSLEAGGVRVGSVGNAYRDGHDQKLNTIWRAEGRRLARRLPEPGRESHAEVDTLIASGSLIPLSVLREVGAMDADLFIDLVDLEWCFRATAHGYRHFMSLRNIMDHTIGSGRLNLGFRTVTLHAPIRNYYLVRNSAVLAARDYIKPAWRRFFARQLFFYILVYGTVADRNLIRLRLMLRGLWDGVRKRGGACPISA</sequence>
<dbReference type="SUPFAM" id="SSF53448">
    <property type="entry name" value="Nucleotide-diphospho-sugar transferases"/>
    <property type="match status" value="1"/>
</dbReference>
<evidence type="ECO:0000256" key="2">
    <source>
        <dbReference type="ARBA" id="ARBA00022676"/>
    </source>
</evidence>
<dbReference type="InterPro" id="IPR029044">
    <property type="entry name" value="Nucleotide-diphossugar_trans"/>
</dbReference>
<keyword evidence="2" id="KW-0328">Glycosyltransferase</keyword>
<dbReference type="Pfam" id="PF00535">
    <property type="entry name" value="Glycos_transf_2"/>
    <property type="match status" value="1"/>
</dbReference>